<dbReference type="InterPro" id="IPR000734">
    <property type="entry name" value="TAG_lipase"/>
</dbReference>
<dbReference type="Pfam" id="PF00151">
    <property type="entry name" value="Lipase"/>
    <property type="match status" value="1"/>
</dbReference>
<comment type="caution">
    <text evidence="6">The sequence shown here is derived from an EMBL/GenBank/DDBJ whole genome shotgun (WGS) entry which is preliminary data.</text>
</comment>
<dbReference type="OrthoDB" id="199913at2759"/>
<dbReference type="GO" id="GO:0016042">
    <property type="term" value="P:lipid catabolic process"/>
    <property type="evidence" value="ECO:0007669"/>
    <property type="project" value="TreeGrafter"/>
</dbReference>
<dbReference type="InterPro" id="IPR033906">
    <property type="entry name" value="Lipase_N"/>
</dbReference>
<evidence type="ECO:0000256" key="2">
    <source>
        <dbReference type="ARBA" id="ARBA00010701"/>
    </source>
</evidence>
<dbReference type="PANTHER" id="PTHR11610:SF173">
    <property type="entry name" value="LIPASE DOMAIN-CONTAINING PROTEIN-RELATED"/>
    <property type="match status" value="1"/>
</dbReference>
<evidence type="ECO:0000259" key="5">
    <source>
        <dbReference type="Pfam" id="PF00151"/>
    </source>
</evidence>
<name>A0A482W8E7_ASBVE</name>
<protein>
    <submittedName>
        <fullName evidence="6">Pancreatic lipase-related protein 2-like</fullName>
    </submittedName>
</protein>
<dbReference type="EMBL" id="QDEB01017080">
    <property type="protein sequence ID" value="RZC41440.1"/>
    <property type="molecule type" value="Genomic_DNA"/>
</dbReference>
<comment type="subcellular location">
    <subcellularLocation>
        <location evidence="1">Secreted</location>
    </subcellularLocation>
</comment>
<dbReference type="PRINTS" id="PR00821">
    <property type="entry name" value="TAGLIPASE"/>
</dbReference>
<dbReference type="STRING" id="1661398.A0A482W8E7"/>
<evidence type="ECO:0000256" key="4">
    <source>
        <dbReference type="RuleBase" id="RU004262"/>
    </source>
</evidence>
<keyword evidence="7" id="KW-1185">Reference proteome</keyword>
<reference evidence="6 7" key="1">
    <citation type="submission" date="2017-03" db="EMBL/GenBank/DDBJ databases">
        <title>Genome of the blue death feigning beetle - Asbolus verrucosus.</title>
        <authorList>
            <person name="Rider S.D."/>
        </authorList>
    </citation>
    <scope>NUCLEOTIDE SEQUENCE [LARGE SCALE GENOMIC DNA]</scope>
    <source>
        <strain evidence="6">Butters</strain>
        <tissue evidence="6">Head and leg muscle</tissue>
    </source>
</reference>
<organism evidence="6 7">
    <name type="scientific">Asbolus verrucosus</name>
    <name type="common">Desert ironclad beetle</name>
    <dbReference type="NCBI Taxonomy" id="1661398"/>
    <lineage>
        <taxon>Eukaryota</taxon>
        <taxon>Metazoa</taxon>
        <taxon>Ecdysozoa</taxon>
        <taxon>Arthropoda</taxon>
        <taxon>Hexapoda</taxon>
        <taxon>Insecta</taxon>
        <taxon>Pterygota</taxon>
        <taxon>Neoptera</taxon>
        <taxon>Endopterygota</taxon>
        <taxon>Coleoptera</taxon>
        <taxon>Polyphaga</taxon>
        <taxon>Cucujiformia</taxon>
        <taxon>Tenebrionidae</taxon>
        <taxon>Pimeliinae</taxon>
        <taxon>Asbolus</taxon>
    </lineage>
</organism>
<dbReference type="GO" id="GO:0005615">
    <property type="term" value="C:extracellular space"/>
    <property type="evidence" value="ECO:0007669"/>
    <property type="project" value="TreeGrafter"/>
</dbReference>
<dbReference type="Gene3D" id="3.40.50.1820">
    <property type="entry name" value="alpha/beta hydrolase"/>
    <property type="match status" value="1"/>
</dbReference>
<dbReference type="Proteomes" id="UP000292052">
    <property type="component" value="Unassembled WGS sequence"/>
</dbReference>
<evidence type="ECO:0000256" key="1">
    <source>
        <dbReference type="ARBA" id="ARBA00004613"/>
    </source>
</evidence>
<dbReference type="CDD" id="cd00707">
    <property type="entry name" value="Pancreat_lipase_like"/>
    <property type="match status" value="1"/>
</dbReference>
<proteinExistence type="inferred from homology"/>
<dbReference type="SUPFAM" id="SSF53474">
    <property type="entry name" value="alpha/beta-Hydrolases"/>
    <property type="match status" value="1"/>
</dbReference>
<dbReference type="PANTHER" id="PTHR11610">
    <property type="entry name" value="LIPASE"/>
    <property type="match status" value="1"/>
</dbReference>
<gene>
    <name evidence="6" type="ORF">BDFB_010131</name>
</gene>
<evidence type="ECO:0000313" key="7">
    <source>
        <dbReference type="Proteomes" id="UP000292052"/>
    </source>
</evidence>
<dbReference type="AlphaFoldDB" id="A0A482W8E7"/>
<keyword evidence="3" id="KW-0964">Secreted</keyword>
<comment type="similarity">
    <text evidence="2 4">Belongs to the AB hydrolase superfamily. Lipase family.</text>
</comment>
<accession>A0A482W8E7</accession>
<evidence type="ECO:0000256" key="3">
    <source>
        <dbReference type="ARBA" id="ARBA00022525"/>
    </source>
</evidence>
<feature type="domain" description="Lipase" evidence="5">
    <location>
        <begin position="45"/>
        <end position="331"/>
    </location>
</feature>
<evidence type="ECO:0000313" key="6">
    <source>
        <dbReference type="EMBL" id="RZC41440.1"/>
    </source>
</evidence>
<dbReference type="InterPro" id="IPR029058">
    <property type="entry name" value="AB_hydrolase_fold"/>
</dbReference>
<sequence length="344" mass="38650">MMQKKYPGFGTEWIVMGQNDDGSPVIGYLIDEPRERFVVIPEPEDAMTFTLYTREHPEGTLIDSVEKLGKIFDKSKALKFVTHGWLSDGKADVCRTIKDGFLKKYDANVFIVDWGEISRNPVYPLLVERTKSVANFYSKFLTDLIDYGVDPKTIHLVGHSLGAHVSGFAARNVTRGKIGRVTGLDPALPGFTKWFEWDYIKDTDAEFVDIIHTSSGFLGIGKPVGHVDFFPNGGSVPQPGCSFIKVTVSGEVARLFHLLLQFFEACSHGRSWKYFAESLTSSIPFLAFHWDPFQDFMKNRSCEEKGVPMGDPTPPTARGQYYLKTDSAPPFTLDSQEYEIDNCI</sequence>
<dbReference type="InterPro" id="IPR013818">
    <property type="entry name" value="Lipase"/>
</dbReference>
<dbReference type="GO" id="GO:0016298">
    <property type="term" value="F:lipase activity"/>
    <property type="evidence" value="ECO:0007669"/>
    <property type="project" value="InterPro"/>
</dbReference>